<dbReference type="CDD" id="cd07207">
    <property type="entry name" value="Pat_ExoU_VipD_like"/>
    <property type="match status" value="1"/>
</dbReference>
<dbReference type="GO" id="GO:0016787">
    <property type="term" value="F:hydrolase activity"/>
    <property type="evidence" value="ECO:0007669"/>
    <property type="project" value="UniProtKB-UniRule"/>
</dbReference>
<keyword evidence="5" id="KW-1185">Reference proteome</keyword>
<dbReference type="GO" id="GO:0016042">
    <property type="term" value="P:lipid catabolic process"/>
    <property type="evidence" value="ECO:0007669"/>
    <property type="project" value="UniProtKB-UniRule"/>
</dbReference>
<gene>
    <name evidence="4" type="ORF">CUU66_19745</name>
</gene>
<keyword evidence="2" id="KW-0442">Lipid degradation</keyword>
<proteinExistence type="predicted"/>
<feature type="short sequence motif" description="GXGXXG" evidence="2">
    <location>
        <begin position="13"/>
        <end position="18"/>
    </location>
</feature>
<dbReference type="InterPro" id="IPR002641">
    <property type="entry name" value="PNPLA_dom"/>
</dbReference>
<dbReference type="PANTHER" id="PTHR46394:SF1">
    <property type="entry name" value="PNPLA DOMAIN-CONTAINING PROTEIN"/>
    <property type="match status" value="1"/>
</dbReference>
<dbReference type="Gene3D" id="3.40.1090.10">
    <property type="entry name" value="Cytosolic phospholipase A2 catalytic domain"/>
    <property type="match status" value="2"/>
</dbReference>
<comment type="caution">
    <text evidence="4">The sequence shown here is derived from an EMBL/GenBank/DDBJ whole genome shotgun (WGS) entry which is preliminary data.</text>
</comment>
<feature type="active site" description="Proton acceptor" evidence="2">
    <location>
        <position position="186"/>
    </location>
</feature>
<feature type="short sequence motif" description="DGA/G" evidence="2">
    <location>
        <begin position="186"/>
        <end position="188"/>
    </location>
</feature>
<organism evidence="4 5">
    <name type="scientific">Peribacillus deserti</name>
    <dbReference type="NCBI Taxonomy" id="673318"/>
    <lineage>
        <taxon>Bacteria</taxon>
        <taxon>Bacillati</taxon>
        <taxon>Bacillota</taxon>
        <taxon>Bacilli</taxon>
        <taxon>Bacillales</taxon>
        <taxon>Bacillaceae</taxon>
        <taxon>Peribacillus</taxon>
    </lineage>
</organism>
<dbReference type="PANTHER" id="PTHR46394">
    <property type="entry name" value="ANNEXIN"/>
    <property type="match status" value="1"/>
</dbReference>
<dbReference type="PROSITE" id="PS51635">
    <property type="entry name" value="PNPLA"/>
    <property type="match status" value="1"/>
</dbReference>
<dbReference type="Proteomes" id="UP000234748">
    <property type="component" value="Unassembled WGS sequence"/>
</dbReference>
<keyword evidence="2" id="KW-0378">Hydrolase</keyword>
<sequence>MSTNRFRNIVFEGGGVKGLAYIGALKALEKSTVINSIKRVGGTSAGAITALLLGLGINSEEIEAYLNGKSLEDLEDNSVVDLMDTRRLLNKYGWNKGEELRKWIGDAIKNATGNENSTFEDIKKVQKEKNFKDMYFIGTNLATHSSKIFCYELTPNTPLIDAVVISASIPLYFPAIIDKEGNCYVDGGF</sequence>
<evidence type="ECO:0000259" key="3">
    <source>
        <dbReference type="PROSITE" id="PS51635"/>
    </source>
</evidence>
<dbReference type="Pfam" id="PF01734">
    <property type="entry name" value="Patatin"/>
    <property type="match status" value="1"/>
</dbReference>
<accession>A0A2N5M1D4</accession>
<feature type="active site" description="Nucleophile" evidence="2">
    <location>
        <position position="44"/>
    </location>
</feature>
<dbReference type="InterPro" id="IPR052580">
    <property type="entry name" value="Lipid_Hydrolase"/>
</dbReference>
<dbReference type="OrthoDB" id="9770965at2"/>
<protein>
    <recommendedName>
        <fullName evidence="3">PNPLA domain-containing protein</fullName>
    </recommendedName>
</protein>
<evidence type="ECO:0000313" key="4">
    <source>
        <dbReference type="EMBL" id="PLT28178.1"/>
    </source>
</evidence>
<dbReference type="AlphaFoldDB" id="A0A2N5M1D4"/>
<feature type="domain" description="PNPLA" evidence="3">
    <location>
        <begin position="9"/>
        <end position="189"/>
    </location>
</feature>
<feature type="short sequence motif" description="GXSXG" evidence="2">
    <location>
        <begin position="42"/>
        <end position="46"/>
    </location>
</feature>
<dbReference type="EMBL" id="PGUY01000063">
    <property type="protein sequence ID" value="PLT28178.1"/>
    <property type="molecule type" value="Genomic_DNA"/>
</dbReference>
<evidence type="ECO:0000313" key="5">
    <source>
        <dbReference type="Proteomes" id="UP000234748"/>
    </source>
</evidence>
<dbReference type="InterPro" id="IPR016035">
    <property type="entry name" value="Acyl_Trfase/lysoPLipase"/>
</dbReference>
<dbReference type="RefSeq" id="WP_101645118.1">
    <property type="nucleotide sequence ID" value="NZ_PGUY01000063.1"/>
</dbReference>
<name>A0A2N5M1D4_9BACI</name>
<evidence type="ECO:0000256" key="1">
    <source>
        <dbReference type="ARBA" id="ARBA00023098"/>
    </source>
</evidence>
<keyword evidence="1 2" id="KW-0443">Lipid metabolism</keyword>
<reference evidence="4 5" key="1">
    <citation type="submission" date="2017-11" db="EMBL/GenBank/DDBJ databases">
        <title>Comparitive Functional Genomics of Dry Heat Resistant strains isolated from the Viking Spacecraft.</title>
        <authorList>
            <person name="Seuylemezian A."/>
            <person name="Cooper K."/>
            <person name="Vaishampayan P."/>
        </authorList>
    </citation>
    <scope>NUCLEOTIDE SEQUENCE [LARGE SCALE GENOMIC DNA]</scope>
    <source>
        <strain evidence="4 5">V1-29</strain>
    </source>
</reference>
<dbReference type="SUPFAM" id="SSF52151">
    <property type="entry name" value="FabD/lysophospholipase-like"/>
    <property type="match status" value="1"/>
</dbReference>
<evidence type="ECO:0000256" key="2">
    <source>
        <dbReference type="PROSITE-ProRule" id="PRU01161"/>
    </source>
</evidence>